<proteinExistence type="predicted"/>
<organism evidence="1">
    <name type="scientific">marine sediment metagenome</name>
    <dbReference type="NCBI Taxonomy" id="412755"/>
    <lineage>
        <taxon>unclassified sequences</taxon>
        <taxon>metagenomes</taxon>
        <taxon>ecological metagenomes</taxon>
    </lineage>
</organism>
<protein>
    <submittedName>
        <fullName evidence="1">Uncharacterized protein</fullName>
    </submittedName>
</protein>
<dbReference type="AlphaFoldDB" id="X1Q9N6"/>
<feature type="non-terminal residue" evidence="1">
    <location>
        <position position="1"/>
    </location>
</feature>
<reference evidence="1" key="1">
    <citation type="journal article" date="2014" name="Front. Microbiol.">
        <title>High frequency of phylogenetically diverse reductive dehalogenase-homologous genes in deep subseafloor sedimentary metagenomes.</title>
        <authorList>
            <person name="Kawai M."/>
            <person name="Futagami T."/>
            <person name="Toyoda A."/>
            <person name="Takaki Y."/>
            <person name="Nishi S."/>
            <person name="Hori S."/>
            <person name="Arai W."/>
            <person name="Tsubouchi T."/>
            <person name="Morono Y."/>
            <person name="Uchiyama I."/>
            <person name="Ito T."/>
            <person name="Fujiyama A."/>
            <person name="Inagaki F."/>
            <person name="Takami H."/>
        </authorList>
    </citation>
    <scope>NUCLEOTIDE SEQUENCE</scope>
    <source>
        <strain evidence="1">Expedition CK06-06</strain>
    </source>
</reference>
<comment type="caution">
    <text evidence="1">The sequence shown here is derived from an EMBL/GenBank/DDBJ whole genome shotgun (WGS) entry which is preliminary data.</text>
</comment>
<gene>
    <name evidence="1" type="ORF">S06H3_57478</name>
</gene>
<evidence type="ECO:0000313" key="1">
    <source>
        <dbReference type="EMBL" id="GAI47760.1"/>
    </source>
</evidence>
<accession>X1Q9N6</accession>
<name>X1Q9N6_9ZZZZ</name>
<feature type="non-terminal residue" evidence="1">
    <location>
        <position position="222"/>
    </location>
</feature>
<sequence length="222" mass="24521">TLTDIVSGLLSGLVNEVTEGIEAVTWIPEWVKSSLVTFAGNVGDNLDTIATGAIAMIATGAQEILTVTGAQELYMNELQTDLDTTMGALLDRIRTEQAATLQVEEEVVEVIYDYAGQRVENATVEVEEFLRIAQVMPATRLKELTDLARSQLVATRDTLRESEKVARELAERGLVGASLFLEEMALKYPERYMNELQETIVKPAMEAEAIYWGFSEAMKIDP</sequence>
<dbReference type="EMBL" id="BARV01037105">
    <property type="protein sequence ID" value="GAI47760.1"/>
    <property type="molecule type" value="Genomic_DNA"/>
</dbReference>